<comment type="caution">
    <text evidence="3">The sequence shown here is derived from an EMBL/GenBank/DDBJ whole genome shotgun (WGS) entry which is preliminary data.</text>
</comment>
<keyword evidence="3" id="KW-0378">Hydrolase</keyword>
<evidence type="ECO:0000259" key="2">
    <source>
        <dbReference type="Pfam" id="PF03372"/>
    </source>
</evidence>
<keyword evidence="1" id="KW-0732">Signal</keyword>
<keyword evidence="3" id="KW-0540">Nuclease</keyword>
<name>A0ABT3PKP6_9BACT</name>
<evidence type="ECO:0000256" key="1">
    <source>
        <dbReference type="SAM" id="SignalP"/>
    </source>
</evidence>
<feature type="signal peptide" evidence="1">
    <location>
        <begin position="1"/>
        <end position="22"/>
    </location>
</feature>
<feature type="chain" id="PRO_5045681886" evidence="1">
    <location>
        <begin position="23"/>
        <end position="286"/>
    </location>
</feature>
<keyword evidence="4" id="KW-1185">Reference proteome</keyword>
<dbReference type="Proteomes" id="UP001207918">
    <property type="component" value="Unassembled WGS sequence"/>
</dbReference>
<sequence>MKHFLSKVAFFCLFLGSVGALSAQPAQLQVMSYNIRYDNPGDAPNHWDNRKDKVANLLQFYNPAFIGTQEALFHQLDYLDQSLPQYNWIGQGRDDGKKEGEFSALMYNTNAVQLVANSDSTIWLSKTPDMPSKNWDAALPRILTWGEFKIKSNGKHIFVFNTHFDHRGEQARAESAKIILRTIQKIAGNLPVVLTGDFNIIDTSKPYQILTSTFLADAINTSQLPHVGAEFTYSGFGVRAPDDGRRIDYIFTNSKVDVLKHAIITSFQDGYFPSDHLPVLAEISLK</sequence>
<feature type="domain" description="Endonuclease/exonuclease/phosphatase" evidence="2">
    <location>
        <begin position="31"/>
        <end position="276"/>
    </location>
</feature>
<proteinExistence type="predicted"/>
<dbReference type="SUPFAM" id="SSF56219">
    <property type="entry name" value="DNase I-like"/>
    <property type="match status" value="1"/>
</dbReference>
<dbReference type="InterPro" id="IPR036691">
    <property type="entry name" value="Endo/exonu/phosph_ase_sf"/>
</dbReference>
<evidence type="ECO:0000313" key="3">
    <source>
        <dbReference type="EMBL" id="MCW9706519.1"/>
    </source>
</evidence>
<dbReference type="EMBL" id="JAGGJA010000003">
    <property type="protein sequence ID" value="MCW9706519.1"/>
    <property type="molecule type" value="Genomic_DNA"/>
</dbReference>
<dbReference type="GO" id="GO:0004519">
    <property type="term" value="F:endonuclease activity"/>
    <property type="evidence" value="ECO:0007669"/>
    <property type="project" value="UniProtKB-KW"/>
</dbReference>
<protein>
    <submittedName>
        <fullName evidence="3">Endonuclease/exonuclease/phosphatase family protein</fullName>
    </submittedName>
</protein>
<keyword evidence="3" id="KW-0255">Endonuclease</keyword>
<dbReference type="RefSeq" id="WP_265765229.1">
    <property type="nucleotide sequence ID" value="NZ_JAGGJA010000003.1"/>
</dbReference>
<dbReference type="CDD" id="cd09083">
    <property type="entry name" value="EEP-1"/>
    <property type="match status" value="1"/>
</dbReference>
<dbReference type="PANTHER" id="PTHR12121">
    <property type="entry name" value="CARBON CATABOLITE REPRESSOR PROTEIN 4"/>
    <property type="match status" value="1"/>
</dbReference>
<dbReference type="InterPro" id="IPR050410">
    <property type="entry name" value="CCR4/nocturin_mRNA_transcr"/>
</dbReference>
<accession>A0ABT3PKP6</accession>
<gene>
    <name evidence="3" type="ORF">J6I44_06615</name>
</gene>
<dbReference type="Gene3D" id="3.60.10.10">
    <property type="entry name" value="Endonuclease/exonuclease/phosphatase"/>
    <property type="match status" value="1"/>
</dbReference>
<dbReference type="InterPro" id="IPR005135">
    <property type="entry name" value="Endo/exonuclease/phosphatase"/>
</dbReference>
<dbReference type="Pfam" id="PF03372">
    <property type="entry name" value="Exo_endo_phos"/>
    <property type="match status" value="1"/>
</dbReference>
<evidence type="ECO:0000313" key="4">
    <source>
        <dbReference type="Proteomes" id="UP001207918"/>
    </source>
</evidence>
<dbReference type="PANTHER" id="PTHR12121:SF36">
    <property type="entry name" value="ENDONUCLEASE_EXONUCLEASE_PHOSPHATASE DOMAIN-CONTAINING PROTEIN"/>
    <property type="match status" value="1"/>
</dbReference>
<organism evidence="3 4">
    <name type="scientific">Fodinibius salsisoli</name>
    <dbReference type="NCBI Taxonomy" id="2820877"/>
    <lineage>
        <taxon>Bacteria</taxon>
        <taxon>Pseudomonadati</taxon>
        <taxon>Balneolota</taxon>
        <taxon>Balneolia</taxon>
        <taxon>Balneolales</taxon>
        <taxon>Balneolaceae</taxon>
        <taxon>Fodinibius</taxon>
    </lineage>
</organism>
<reference evidence="3 4" key="1">
    <citation type="submission" date="2021-03" db="EMBL/GenBank/DDBJ databases">
        <title>Aliifodinibius sp. nov., a new bacterium isolated from saline soil.</title>
        <authorList>
            <person name="Galisteo C."/>
            <person name="De La Haba R."/>
            <person name="Sanchez-Porro C."/>
            <person name="Ventosa A."/>
        </authorList>
    </citation>
    <scope>NUCLEOTIDE SEQUENCE [LARGE SCALE GENOMIC DNA]</scope>
    <source>
        <strain evidence="3 4">1BSP15-2V2</strain>
    </source>
</reference>